<feature type="region of interest" description="Disordered" evidence="1">
    <location>
        <begin position="93"/>
        <end position="175"/>
    </location>
</feature>
<dbReference type="InterPro" id="IPR013083">
    <property type="entry name" value="Znf_RING/FYVE/PHD"/>
</dbReference>
<keyword evidence="3" id="KW-1185">Reference proteome</keyword>
<reference evidence="3" key="1">
    <citation type="submission" date="2013-09" db="EMBL/GenBank/DDBJ databases">
        <title>The Genome Sequence of Anopheles maculatus species B.</title>
        <authorList>
            <consortium name="The Broad Institute Genomics Platform"/>
            <person name="Neafsey D.E."/>
            <person name="Besansky N."/>
            <person name="Howell P."/>
            <person name="Walton C."/>
            <person name="Young S.K."/>
            <person name="Zeng Q."/>
            <person name="Gargeya S."/>
            <person name="Fitzgerald M."/>
            <person name="Haas B."/>
            <person name="Abouelleil A."/>
            <person name="Allen A.W."/>
            <person name="Alvarado L."/>
            <person name="Arachchi H.M."/>
            <person name="Berlin A.M."/>
            <person name="Chapman S.B."/>
            <person name="Gainer-Dewar J."/>
            <person name="Goldberg J."/>
            <person name="Griggs A."/>
            <person name="Gujja S."/>
            <person name="Hansen M."/>
            <person name="Howarth C."/>
            <person name="Imamovic A."/>
            <person name="Ireland A."/>
            <person name="Larimer J."/>
            <person name="McCowan C."/>
            <person name="Murphy C."/>
            <person name="Pearson M."/>
            <person name="Poon T.W."/>
            <person name="Priest M."/>
            <person name="Roberts A."/>
            <person name="Saif S."/>
            <person name="Shea T."/>
            <person name="Sisk P."/>
            <person name="Sykes S."/>
            <person name="Wortman J."/>
            <person name="Nusbaum C."/>
            <person name="Birren B."/>
        </authorList>
    </citation>
    <scope>NUCLEOTIDE SEQUENCE [LARGE SCALE GENOMIC DNA]</scope>
    <source>
        <strain evidence="3">maculatus3</strain>
    </source>
</reference>
<accession>A0A182S8X6</accession>
<evidence type="ECO:0008006" key="4">
    <source>
        <dbReference type="Google" id="ProtNLM"/>
    </source>
</evidence>
<dbReference type="VEuPathDB" id="VectorBase:AMAM002038"/>
<evidence type="ECO:0000313" key="2">
    <source>
        <dbReference type="EnsemblMetazoa" id="AMAM002038-PA"/>
    </source>
</evidence>
<organism evidence="2 3">
    <name type="scientific">Anopheles maculatus</name>
    <dbReference type="NCBI Taxonomy" id="74869"/>
    <lineage>
        <taxon>Eukaryota</taxon>
        <taxon>Metazoa</taxon>
        <taxon>Ecdysozoa</taxon>
        <taxon>Arthropoda</taxon>
        <taxon>Hexapoda</taxon>
        <taxon>Insecta</taxon>
        <taxon>Pterygota</taxon>
        <taxon>Neoptera</taxon>
        <taxon>Endopterygota</taxon>
        <taxon>Diptera</taxon>
        <taxon>Nematocera</taxon>
        <taxon>Culicoidea</taxon>
        <taxon>Culicidae</taxon>
        <taxon>Anophelinae</taxon>
        <taxon>Anopheles</taxon>
        <taxon>Anopheles maculatus group</taxon>
    </lineage>
</organism>
<evidence type="ECO:0000256" key="1">
    <source>
        <dbReference type="SAM" id="MobiDB-lite"/>
    </source>
</evidence>
<protein>
    <recommendedName>
        <fullName evidence="4">RING-type domain-containing protein</fullName>
    </recommendedName>
</protein>
<feature type="compositionally biased region" description="Low complexity" evidence="1">
    <location>
        <begin position="132"/>
        <end position="148"/>
    </location>
</feature>
<proteinExistence type="predicted"/>
<feature type="compositionally biased region" description="Low complexity" evidence="1">
    <location>
        <begin position="35"/>
        <end position="67"/>
    </location>
</feature>
<feature type="region of interest" description="Disordered" evidence="1">
    <location>
        <begin position="29"/>
        <end position="76"/>
    </location>
</feature>
<evidence type="ECO:0000313" key="3">
    <source>
        <dbReference type="Proteomes" id="UP000075901"/>
    </source>
</evidence>
<name>A0A182S8X6_9DIPT</name>
<reference evidence="2" key="2">
    <citation type="submission" date="2020-05" db="UniProtKB">
        <authorList>
            <consortium name="EnsemblMetazoa"/>
        </authorList>
    </citation>
    <scope>IDENTIFICATION</scope>
    <source>
        <strain evidence="2">maculatus3</strain>
    </source>
</reference>
<feature type="compositionally biased region" description="Gly residues" evidence="1">
    <location>
        <begin position="115"/>
        <end position="131"/>
    </location>
</feature>
<dbReference type="SUPFAM" id="SSF57850">
    <property type="entry name" value="RING/U-box"/>
    <property type="match status" value="1"/>
</dbReference>
<dbReference type="AlphaFoldDB" id="A0A182S8X6"/>
<dbReference type="Proteomes" id="UP000075901">
    <property type="component" value="Unassembled WGS sequence"/>
</dbReference>
<dbReference type="Gene3D" id="3.30.40.10">
    <property type="entry name" value="Zinc/RING finger domain, C3HC4 (zinc finger)"/>
    <property type="match status" value="1"/>
</dbReference>
<dbReference type="EnsemblMetazoa" id="AMAM002038-RA">
    <property type="protein sequence ID" value="AMAM002038-PA"/>
    <property type="gene ID" value="AMAM002038"/>
</dbReference>
<sequence>MHVYHDPCIIPWLELHGTCPICRSSLMPEDGHAGAQSQSPDNAQSPSDSSQQQQQHPQAASQPQSDSGRQNSNFLTFTIRPAMTNLLFEMGQPMGAAGAPYVPSSSLPPSAFGSGTTGSGEAGTTTNGGPGAASHTNTTTTAGGASTSGNGGNGSQTSNSQRDEDGTIDYTLELD</sequence>